<dbReference type="RefSeq" id="WP_345395079.1">
    <property type="nucleotide sequence ID" value="NZ_BAABHG010000007.1"/>
</dbReference>
<feature type="domain" description="DUF397" evidence="1">
    <location>
        <begin position="11"/>
        <end position="27"/>
    </location>
</feature>
<gene>
    <name evidence="2" type="ORF">ACFSYJ_06615</name>
</gene>
<sequence length="80" mass="8615">MTPAQQARLIWRKSSYSNGGNGECVEVAWVKSSYSGTGNGNCVEIAVLPEQVAVRDSKDPASGALTFPSAAWRPFLRSVR</sequence>
<evidence type="ECO:0000313" key="2">
    <source>
        <dbReference type="EMBL" id="MFD2458260.1"/>
    </source>
</evidence>
<dbReference type="EMBL" id="JBHUKU010000003">
    <property type="protein sequence ID" value="MFD2458260.1"/>
    <property type="molecule type" value="Genomic_DNA"/>
</dbReference>
<protein>
    <submittedName>
        <fullName evidence="2">DUF397 domain-containing protein</fullName>
    </submittedName>
</protein>
<keyword evidence="3" id="KW-1185">Reference proteome</keyword>
<evidence type="ECO:0000313" key="3">
    <source>
        <dbReference type="Proteomes" id="UP001597419"/>
    </source>
</evidence>
<dbReference type="Pfam" id="PF04149">
    <property type="entry name" value="DUF397"/>
    <property type="match status" value="2"/>
</dbReference>
<organism evidence="2 3">
    <name type="scientific">Amycolatopsis samaneae</name>
    <dbReference type="NCBI Taxonomy" id="664691"/>
    <lineage>
        <taxon>Bacteria</taxon>
        <taxon>Bacillati</taxon>
        <taxon>Actinomycetota</taxon>
        <taxon>Actinomycetes</taxon>
        <taxon>Pseudonocardiales</taxon>
        <taxon>Pseudonocardiaceae</taxon>
        <taxon>Amycolatopsis</taxon>
    </lineage>
</organism>
<dbReference type="Proteomes" id="UP001597419">
    <property type="component" value="Unassembled WGS sequence"/>
</dbReference>
<comment type="caution">
    <text evidence="2">The sequence shown here is derived from an EMBL/GenBank/DDBJ whole genome shotgun (WGS) entry which is preliminary data.</text>
</comment>
<dbReference type="InterPro" id="IPR007278">
    <property type="entry name" value="DUF397"/>
</dbReference>
<evidence type="ECO:0000259" key="1">
    <source>
        <dbReference type="Pfam" id="PF04149"/>
    </source>
</evidence>
<proteinExistence type="predicted"/>
<name>A0ABW5GAZ7_9PSEU</name>
<reference evidence="3" key="1">
    <citation type="journal article" date="2019" name="Int. J. Syst. Evol. Microbiol.">
        <title>The Global Catalogue of Microorganisms (GCM) 10K type strain sequencing project: providing services to taxonomists for standard genome sequencing and annotation.</title>
        <authorList>
            <consortium name="The Broad Institute Genomics Platform"/>
            <consortium name="The Broad Institute Genome Sequencing Center for Infectious Disease"/>
            <person name="Wu L."/>
            <person name="Ma J."/>
        </authorList>
    </citation>
    <scope>NUCLEOTIDE SEQUENCE [LARGE SCALE GENOMIC DNA]</scope>
    <source>
        <strain evidence="3">CGMCC 4.7643</strain>
    </source>
</reference>
<feature type="domain" description="DUF397" evidence="1">
    <location>
        <begin position="28"/>
        <end position="80"/>
    </location>
</feature>
<accession>A0ABW5GAZ7</accession>